<dbReference type="Pfam" id="PF21338">
    <property type="entry name" value="Top1B_N_bact"/>
    <property type="match status" value="1"/>
</dbReference>
<dbReference type="EC" id="5.6.2.1" evidence="3"/>
<dbReference type="InterPro" id="IPR049331">
    <property type="entry name" value="Top1B_N_bact"/>
</dbReference>
<evidence type="ECO:0000256" key="2">
    <source>
        <dbReference type="ARBA" id="ARBA00006645"/>
    </source>
</evidence>
<evidence type="ECO:0000256" key="3">
    <source>
        <dbReference type="ARBA" id="ARBA00012891"/>
    </source>
</evidence>
<evidence type="ECO:0000256" key="4">
    <source>
        <dbReference type="ARBA" id="ARBA00023029"/>
    </source>
</evidence>
<comment type="similarity">
    <text evidence="2">Belongs to the type IB topoisomerase family.</text>
</comment>
<dbReference type="InterPro" id="IPR014711">
    <property type="entry name" value="TopoI_cat_a-hlx-sub_euk"/>
</dbReference>
<keyword evidence="10" id="KW-1185">Reference proteome</keyword>
<dbReference type="GO" id="GO:0003917">
    <property type="term" value="F:DNA topoisomerase type I (single strand cut, ATP-independent) activity"/>
    <property type="evidence" value="ECO:0007669"/>
    <property type="project" value="UniProtKB-EC"/>
</dbReference>
<evidence type="ECO:0000259" key="7">
    <source>
        <dbReference type="Pfam" id="PF01028"/>
    </source>
</evidence>
<dbReference type="AlphaFoldDB" id="A0AAE3QZK6"/>
<dbReference type="GO" id="GO:0003677">
    <property type="term" value="F:DNA binding"/>
    <property type="evidence" value="ECO:0007669"/>
    <property type="project" value="UniProtKB-KW"/>
</dbReference>
<evidence type="ECO:0000256" key="6">
    <source>
        <dbReference type="ARBA" id="ARBA00023235"/>
    </source>
</evidence>
<dbReference type="PRINTS" id="PR00416">
    <property type="entry name" value="EUTPISMRASEI"/>
</dbReference>
<proteinExistence type="inferred from homology"/>
<dbReference type="SUPFAM" id="SSF56349">
    <property type="entry name" value="DNA breaking-rejoining enzymes"/>
    <property type="match status" value="1"/>
</dbReference>
<dbReference type="Gene3D" id="3.30.66.10">
    <property type="entry name" value="DNA topoisomerase I domain"/>
    <property type="match status" value="1"/>
</dbReference>
<dbReference type="InterPro" id="IPR035447">
    <property type="entry name" value="DNA_topo_I_N_sf"/>
</dbReference>
<protein>
    <recommendedName>
        <fullName evidence="3">DNA topoisomerase</fullName>
        <ecNumber evidence="3">5.6.2.1</ecNumber>
    </recommendedName>
</protein>
<evidence type="ECO:0000259" key="8">
    <source>
        <dbReference type="Pfam" id="PF21338"/>
    </source>
</evidence>
<dbReference type="Proteomes" id="UP001232063">
    <property type="component" value="Unassembled WGS sequence"/>
</dbReference>
<dbReference type="PROSITE" id="PS52038">
    <property type="entry name" value="TOPO_IB_2"/>
    <property type="match status" value="1"/>
</dbReference>
<feature type="domain" description="DNA topoisomerase I catalytic core eukaryotic-type" evidence="7">
    <location>
        <begin position="106"/>
        <end position="319"/>
    </location>
</feature>
<accession>A0AAE3QZK6</accession>
<dbReference type="Pfam" id="PF01028">
    <property type="entry name" value="Topoisom_I"/>
    <property type="match status" value="1"/>
</dbReference>
<sequence length="358" mass="41057">MVKHSKKAEQLLLDPTVSAKRAGLIYTTDQTPGITRRLKGESFEYIYPNGKLCKDKATLKRIHSLVIPPAWEKVWICPDADGHLQATGFDQKGRKQYRYHPDWNAVRSETKFHRLHLFAEHLPAIRKKVNEDLASPGITYRKVLALIVRLLEYTNIRIGNDEYRKLYGSFGLTTLRDRHVKIEGTKTTFSFKGKKGVEHQIALQSRRLTQLIKQCRDIPGYELFQYYDEKGQRQNIGSSDVNNYLKEITQDSFTAKDFRTWAGTLQAFRTCCSLGQFTSAAEAKKNVVQVIEEVAQKLGNTRAVCKKYYIHPHILESYETGVLCDYFGKVSESGEITEELSEVETLVKDLLVKGMKKK</sequence>
<organism evidence="9 10">
    <name type="scientific">Xanthocytophaga agilis</name>
    <dbReference type="NCBI Taxonomy" id="3048010"/>
    <lineage>
        <taxon>Bacteria</taxon>
        <taxon>Pseudomonadati</taxon>
        <taxon>Bacteroidota</taxon>
        <taxon>Cytophagia</taxon>
        <taxon>Cytophagales</taxon>
        <taxon>Rhodocytophagaceae</taxon>
        <taxon>Xanthocytophaga</taxon>
    </lineage>
</organism>
<dbReference type="InterPro" id="IPR011010">
    <property type="entry name" value="DNA_brk_join_enz"/>
</dbReference>
<keyword evidence="6" id="KW-0413">Isomerase</keyword>
<keyword evidence="5" id="KW-0238">DNA-binding</keyword>
<dbReference type="GO" id="GO:0006265">
    <property type="term" value="P:DNA topological change"/>
    <property type="evidence" value="ECO:0007669"/>
    <property type="project" value="InterPro"/>
</dbReference>
<dbReference type="RefSeq" id="WP_314510449.1">
    <property type="nucleotide sequence ID" value="NZ_JASJOU010000002.1"/>
</dbReference>
<evidence type="ECO:0000256" key="1">
    <source>
        <dbReference type="ARBA" id="ARBA00000213"/>
    </source>
</evidence>
<comment type="caution">
    <text evidence="9">The sequence shown here is derived from an EMBL/GenBank/DDBJ whole genome shotgun (WGS) entry which is preliminary data.</text>
</comment>
<keyword evidence="4" id="KW-0799">Topoisomerase</keyword>
<dbReference type="Gene3D" id="1.10.132.120">
    <property type="match status" value="1"/>
</dbReference>
<feature type="domain" description="DNA topoisomerase IB N-terminal" evidence="8">
    <location>
        <begin position="43"/>
        <end position="90"/>
    </location>
</feature>
<gene>
    <name evidence="9" type="ORF">QNI22_09820</name>
</gene>
<dbReference type="InterPro" id="IPR001631">
    <property type="entry name" value="TopoI"/>
</dbReference>
<dbReference type="SUPFAM" id="SSF55869">
    <property type="entry name" value="DNA topoisomerase I domain"/>
    <property type="match status" value="1"/>
</dbReference>
<evidence type="ECO:0000313" key="10">
    <source>
        <dbReference type="Proteomes" id="UP001232063"/>
    </source>
</evidence>
<comment type="catalytic activity">
    <reaction evidence="1">
        <text>ATP-independent breakage of single-stranded DNA, followed by passage and rejoining.</text>
        <dbReference type="EC" id="5.6.2.1"/>
    </reaction>
</comment>
<dbReference type="InterPro" id="IPR013500">
    <property type="entry name" value="TopoI_cat_euk"/>
</dbReference>
<evidence type="ECO:0000313" key="9">
    <source>
        <dbReference type="EMBL" id="MDJ1500946.1"/>
    </source>
</evidence>
<dbReference type="Gene3D" id="3.90.15.10">
    <property type="entry name" value="Topoisomerase I, Chain A, domain 3"/>
    <property type="match status" value="1"/>
</dbReference>
<evidence type="ECO:0000256" key="5">
    <source>
        <dbReference type="ARBA" id="ARBA00023125"/>
    </source>
</evidence>
<name>A0AAE3QZK6_9BACT</name>
<reference evidence="9" key="1">
    <citation type="submission" date="2023-05" db="EMBL/GenBank/DDBJ databases">
        <authorList>
            <person name="Zhang X."/>
        </authorList>
    </citation>
    <scope>NUCLEOTIDE SEQUENCE</scope>
    <source>
        <strain evidence="9">BD1B2-1</strain>
    </source>
</reference>
<dbReference type="EMBL" id="JASJOU010000002">
    <property type="protein sequence ID" value="MDJ1500946.1"/>
    <property type="molecule type" value="Genomic_DNA"/>
</dbReference>